<dbReference type="NCBIfam" id="TIGR00086">
    <property type="entry name" value="smpB"/>
    <property type="match status" value="1"/>
</dbReference>
<sequence length="155" mass="18072">MKKIKSNNIQIKNKRATFDYEILDTFTAGMVLQGTEIKSIRTGKASLVDSFCLFFGSELWAKNMYIAPYEYGSYNNHIERRDRKLLLNKKELHDLQEAVKTPGVTIVPLKLFINDRGLAKLNVALVRGKKQYDKRAALKERDDKREMQRAFYKSY</sequence>
<dbReference type="CDD" id="cd09294">
    <property type="entry name" value="SmpB"/>
    <property type="match status" value="1"/>
</dbReference>
<dbReference type="Gene3D" id="2.40.280.10">
    <property type="match status" value="1"/>
</dbReference>
<evidence type="ECO:0000313" key="5">
    <source>
        <dbReference type="Proteomes" id="UP001596020"/>
    </source>
</evidence>
<dbReference type="Proteomes" id="UP001596020">
    <property type="component" value="Unassembled WGS sequence"/>
</dbReference>
<dbReference type="HAMAP" id="MF_00023">
    <property type="entry name" value="SmpB"/>
    <property type="match status" value="1"/>
</dbReference>
<evidence type="ECO:0000313" key="4">
    <source>
        <dbReference type="EMBL" id="MFC4666288.1"/>
    </source>
</evidence>
<evidence type="ECO:0000256" key="2">
    <source>
        <dbReference type="ARBA" id="ARBA00022884"/>
    </source>
</evidence>
<name>A0ABV9K8L7_9PORP</name>
<dbReference type="PANTHER" id="PTHR30308:SF2">
    <property type="entry name" value="SSRA-BINDING PROTEIN"/>
    <property type="match status" value="1"/>
</dbReference>
<keyword evidence="1 3" id="KW-0963">Cytoplasm</keyword>
<protein>
    <recommendedName>
        <fullName evidence="3">SsrA-binding protein</fullName>
    </recommendedName>
    <alternativeName>
        <fullName evidence="3">Small protein B</fullName>
    </alternativeName>
</protein>
<dbReference type="InterPro" id="IPR000037">
    <property type="entry name" value="SsrA-bd_prot"/>
</dbReference>
<comment type="similarity">
    <text evidence="3">Belongs to the SmpB family.</text>
</comment>
<dbReference type="SUPFAM" id="SSF74982">
    <property type="entry name" value="Small protein B (SmpB)"/>
    <property type="match status" value="1"/>
</dbReference>
<accession>A0ABV9K8L7</accession>
<evidence type="ECO:0000256" key="3">
    <source>
        <dbReference type="HAMAP-Rule" id="MF_00023"/>
    </source>
</evidence>
<dbReference type="PANTHER" id="PTHR30308">
    <property type="entry name" value="TMRNA-BINDING COMPONENT OF TRANS-TRANSLATION TAGGING COMPLEX"/>
    <property type="match status" value="1"/>
</dbReference>
<dbReference type="EMBL" id="JBHSGO010000189">
    <property type="protein sequence ID" value="MFC4666288.1"/>
    <property type="molecule type" value="Genomic_DNA"/>
</dbReference>
<dbReference type="PROSITE" id="PS01317">
    <property type="entry name" value="SSRP"/>
    <property type="match status" value="1"/>
</dbReference>
<dbReference type="NCBIfam" id="NF003843">
    <property type="entry name" value="PRK05422.1"/>
    <property type="match status" value="1"/>
</dbReference>
<evidence type="ECO:0000256" key="1">
    <source>
        <dbReference type="ARBA" id="ARBA00022490"/>
    </source>
</evidence>
<comment type="function">
    <text evidence="3">Required for rescue of stalled ribosomes mediated by trans-translation. Binds to transfer-messenger RNA (tmRNA), required for stable association of tmRNA with ribosomes. tmRNA and SmpB together mimic tRNA shape, replacing the anticodon stem-loop with SmpB. tmRNA is encoded by the ssrA gene; the 2 termini fold to resemble tRNA(Ala) and it encodes a 'tag peptide', a short internal open reading frame. During trans-translation Ala-aminoacylated tmRNA acts like a tRNA, entering the A-site of stalled ribosomes, displacing the stalled mRNA. The ribosome then switches to translate the ORF on the tmRNA; the nascent peptide is terminated with the 'tag peptide' encoded by the tmRNA and targeted for degradation. The ribosome is freed to recommence translation, which seems to be the essential function of trans-translation.</text>
</comment>
<dbReference type="InterPro" id="IPR023620">
    <property type="entry name" value="SmpB"/>
</dbReference>
<gene>
    <name evidence="3 4" type="primary">smpB</name>
    <name evidence="4" type="ORF">ACFO3G_06725</name>
</gene>
<keyword evidence="5" id="KW-1185">Reference proteome</keyword>
<organism evidence="4 5">
    <name type="scientific">Falsiporphyromonas endometrii</name>
    <dbReference type="NCBI Taxonomy" id="1387297"/>
    <lineage>
        <taxon>Bacteria</taxon>
        <taxon>Pseudomonadati</taxon>
        <taxon>Bacteroidota</taxon>
        <taxon>Bacteroidia</taxon>
        <taxon>Bacteroidales</taxon>
        <taxon>Porphyromonadaceae</taxon>
        <taxon>Falsiporphyromonas</taxon>
    </lineage>
</organism>
<reference evidence="5" key="1">
    <citation type="journal article" date="2019" name="Int. J. Syst. Evol. Microbiol.">
        <title>The Global Catalogue of Microorganisms (GCM) 10K type strain sequencing project: providing services to taxonomists for standard genome sequencing and annotation.</title>
        <authorList>
            <consortium name="The Broad Institute Genomics Platform"/>
            <consortium name="The Broad Institute Genome Sequencing Center for Infectious Disease"/>
            <person name="Wu L."/>
            <person name="Ma J."/>
        </authorList>
    </citation>
    <scope>NUCLEOTIDE SEQUENCE [LARGE SCALE GENOMIC DNA]</scope>
    <source>
        <strain evidence="5">CGMCC 4.7357</strain>
    </source>
</reference>
<comment type="subcellular location">
    <subcellularLocation>
        <location evidence="3">Cytoplasm</location>
    </subcellularLocation>
    <text evidence="3">The tmRNA-SmpB complex associates with stalled 70S ribosomes.</text>
</comment>
<dbReference type="Pfam" id="PF01668">
    <property type="entry name" value="SmpB"/>
    <property type="match status" value="1"/>
</dbReference>
<dbReference type="RefSeq" id="WP_380079209.1">
    <property type="nucleotide sequence ID" value="NZ_JBHSGO010000189.1"/>
</dbReference>
<dbReference type="InterPro" id="IPR020081">
    <property type="entry name" value="SsrA-bd_prot_CS"/>
</dbReference>
<proteinExistence type="inferred from homology"/>
<keyword evidence="2 3" id="KW-0694">RNA-binding</keyword>
<comment type="caution">
    <text evidence="4">The sequence shown here is derived from an EMBL/GenBank/DDBJ whole genome shotgun (WGS) entry which is preliminary data.</text>
</comment>